<evidence type="ECO:0000313" key="3">
    <source>
        <dbReference type="EMBL" id="CDN54869.1"/>
    </source>
</evidence>
<dbReference type="SUPFAM" id="SSF143011">
    <property type="entry name" value="RelE-like"/>
    <property type="match status" value="1"/>
</dbReference>
<protein>
    <submittedName>
        <fullName evidence="3">Plasmid stabilization system protein, RelE/ParE family</fullName>
    </submittedName>
</protein>
<sequence>MELKWSSKAVSDLNRLHDFLAAVNAPAAARTAQNLAAAPKKLIQHPRLGERLDEFAPREIRRLLIGDYELRYEIQGEMIFLLRIWHTRENRI</sequence>
<dbReference type="Proteomes" id="UP000028186">
    <property type="component" value="Chromosome I"/>
</dbReference>
<dbReference type="PATRIC" id="fig|1028801.3.peg.2573"/>
<dbReference type="Gene3D" id="3.30.2310.20">
    <property type="entry name" value="RelE-like"/>
    <property type="match status" value="1"/>
</dbReference>
<comment type="similarity">
    <text evidence="1">Belongs to the RelE toxin family.</text>
</comment>
<name>A0A068T9Y4_NEOGA</name>
<dbReference type="eggNOG" id="COG3668">
    <property type="taxonomic scope" value="Bacteria"/>
</dbReference>
<dbReference type="PANTHER" id="PTHR33755:SF7">
    <property type="entry name" value="TOXIN MODULE OF TOXIN-ANTITOXIN SYSTEM RELE_STBE FAMILY"/>
    <property type="match status" value="1"/>
</dbReference>
<proteinExistence type="inferred from homology"/>
<evidence type="ECO:0000313" key="4">
    <source>
        <dbReference type="Proteomes" id="UP000028186"/>
    </source>
</evidence>
<dbReference type="InterPro" id="IPR007712">
    <property type="entry name" value="RelE/ParE_toxin"/>
</dbReference>
<dbReference type="RefSeq" id="WP_038544248.1">
    <property type="nucleotide sequence ID" value="NZ_HG938355.1"/>
</dbReference>
<keyword evidence="2" id="KW-1277">Toxin-antitoxin system</keyword>
<dbReference type="EMBL" id="HG938355">
    <property type="protein sequence ID" value="CDN54869.1"/>
    <property type="molecule type" value="Genomic_DNA"/>
</dbReference>
<evidence type="ECO:0000256" key="1">
    <source>
        <dbReference type="ARBA" id="ARBA00006226"/>
    </source>
</evidence>
<reference evidence="4" key="1">
    <citation type="journal article" date="2014" name="BMC Genomics">
        <title>Genome sequencing of two Neorhizobium galegae strains reveals a noeT gene responsible for the unusual acetylation of the nodulation factors.</title>
        <authorList>
            <person name="Osterman J."/>
            <person name="Marsh J."/>
            <person name="Laine P.K."/>
            <person name="Zeng Z."/>
            <person name="Alatalo E."/>
            <person name="Sullivan J.T."/>
            <person name="Young J.P."/>
            <person name="Thomas-Oates J."/>
            <person name="Paulin L."/>
            <person name="Lindstrom K."/>
        </authorList>
    </citation>
    <scope>NUCLEOTIDE SEQUENCE [LARGE SCALE GENOMIC DNA]</scope>
    <source>
        <strain evidence="4">HAMBI 1141</strain>
    </source>
</reference>
<dbReference type="InterPro" id="IPR035093">
    <property type="entry name" value="RelE/ParE_toxin_dom_sf"/>
</dbReference>
<dbReference type="KEGG" id="ngl:RG1141_CH25320"/>
<dbReference type="InterPro" id="IPR051803">
    <property type="entry name" value="TA_system_RelE-like_toxin"/>
</dbReference>
<organism evidence="3 4">
    <name type="scientific">Neorhizobium galegae bv. officinalis bv. officinalis str. HAMBI 1141</name>
    <dbReference type="NCBI Taxonomy" id="1028801"/>
    <lineage>
        <taxon>Bacteria</taxon>
        <taxon>Pseudomonadati</taxon>
        <taxon>Pseudomonadota</taxon>
        <taxon>Alphaproteobacteria</taxon>
        <taxon>Hyphomicrobiales</taxon>
        <taxon>Rhizobiaceae</taxon>
        <taxon>Rhizobium/Agrobacterium group</taxon>
        <taxon>Neorhizobium</taxon>
    </lineage>
</organism>
<gene>
    <name evidence="3" type="ORF">RG1141_CH25320</name>
</gene>
<dbReference type="Pfam" id="PF05016">
    <property type="entry name" value="ParE_toxin"/>
    <property type="match status" value="1"/>
</dbReference>
<evidence type="ECO:0000256" key="2">
    <source>
        <dbReference type="ARBA" id="ARBA00022649"/>
    </source>
</evidence>
<dbReference type="HOGENOM" id="CLU_147162_13_2_5"/>
<accession>A0A068T9Y4</accession>
<dbReference type="AlphaFoldDB" id="A0A068T9Y4"/>
<dbReference type="PANTHER" id="PTHR33755">
    <property type="entry name" value="TOXIN PARE1-RELATED"/>
    <property type="match status" value="1"/>
</dbReference>